<reference evidence="9 12" key="1">
    <citation type="journal article" date="2005" name="Science">
        <title>Genome of the host-cell transforming parasite Theileria annulata compared with T. parva.</title>
        <authorList>
            <person name="Pain A."/>
            <person name="Renauld H."/>
            <person name="Berriman M."/>
            <person name="Murphy L."/>
            <person name="Yeats C.A."/>
            <person name="Weir W."/>
            <person name="Kerhornou A."/>
            <person name="Aslett M."/>
            <person name="Bishop R."/>
            <person name="Bouchier C."/>
            <person name="Cochet M."/>
            <person name="Coulson R.M.R."/>
            <person name="Cronin A."/>
            <person name="de Villiers E.P."/>
            <person name="Fraser A."/>
            <person name="Fosker N."/>
            <person name="Gardner M."/>
            <person name="Goble A."/>
            <person name="Griffiths-Jones S."/>
            <person name="Harris D.E."/>
            <person name="Katzer F."/>
            <person name="Larke N."/>
            <person name="Lord A."/>
            <person name="Maser P."/>
            <person name="McKellar S."/>
            <person name="Mooney P."/>
            <person name="Morton F."/>
            <person name="Nene V."/>
            <person name="O'Neil S."/>
            <person name="Price C."/>
            <person name="Quail M.A."/>
            <person name="Rabbinowitsch E."/>
            <person name="Rawlings N.D."/>
            <person name="Rutter S."/>
            <person name="Saunders D."/>
            <person name="Seeger K."/>
            <person name="Shah T."/>
            <person name="Squares R."/>
            <person name="Squares S."/>
            <person name="Tivey A."/>
            <person name="Walker A.R."/>
            <person name="Woodward J."/>
            <person name="Dobbelaere D.A.E."/>
            <person name="Langsley G."/>
            <person name="Rajandream M.A."/>
            <person name="McKeever D."/>
            <person name="Shiels B."/>
            <person name="Tait A."/>
            <person name="Barrell B.G."/>
            <person name="Hall N."/>
        </authorList>
    </citation>
    <scope>NUCLEOTIDE SEQUENCE [LARGE SCALE GENOMIC DNA]</scope>
    <source>
        <strain evidence="12">Ankara</strain>
        <strain evidence="9">Ankara isolate clone C9</strain>
    </source>
</reference>
<keyword evidence="4 6" id="KW-0342">GTP-binding</keyword>
<dbReference type="EMBL" id="UIVT01000003">
    <property type="protein sequence ID" value="SVP93276.1"/>
    <property type="molecule type" value="Genomic_DNA"/>
</dbReference>
<dbReference type="Pfam" id="PF00025">
    <property type="entry name" value="Arf"/>
    <property type="match status" value="1"/>
</dbReference>
<keyword evidence="7" id="KW-0460">Magnesium</keyword>
<dbReference type="KEGG" id="tan:TA05080"/>
<dbReference type="CDD" id="cd04154">
    <property type="entry name" value="Arl2"/>
    <property type="match status" value="1"/>
</dbReference>
<feature type="binding site" evidence="7">
    <location>
        <position position="47"/>
    </location>
    <ligand>
        <name>Mg(2+)</name>
        <dbReference type="ChEBI" id="CHEBI:18420"/>
    </ligand>
</feature>
<dbReference type="InterPro" id="IPR044612">
    <property type="entry name" value="ARL2/3"/>
</dbReference>
<dbReference type="OMA" id="GMEWIVQ"/>
<dbReference type="InterPro" id="IPR005225">
    <property type="entry name" value="Small_GTP-bd"/>
</dbReference>
<dbReference type="PRINTS" id="PR00328">
    <property type="entry name" value="SAR1GTPBP"/>
</dbReference>
<proteinExistence type="inferred from homology"/>
<comment type="similarity">
    <text evidence="1 8">Belongs to the small GTPase superfamily. Arf family.</text>
</comment>
<evidence type="ECO:0000256" key="6">
    <source>
        <dbReference type="PIRSR" id="PIRSR606689-1"/>
    </source>
</evidence>
<dbReference type="EMBL" id="UIVS01000003">
    <property type="protein sequence ID" value="SVP92472.1"/>
    <property type="molecule type" value="Genomic_DNA"/>
</dbReference>
<dbReference type="GO" id="GO:0005525">
    <property type="term" value="F:GTP binding"/>
    <property type="evidence" value="ECO:0007669"/>
    <property type="project" value="UniProtKB-KW"/>
</dbReference>
<feature type="binding site" evidence="6">
    <location>
        <begin position="23"/>
        <end position="30"/>
    </location>
    <ligand>
        <name>GTP</name>
        <dbReference type="ChEBI" id="CHEBI:37565"/>
    </ligand>
</feature>
<dbReference type="OrthoDB" id="2011769at2759"/>
<sequence length="183" mass="21061">MGLLKVIRKTKLKDKEIRILILGLDNAGKTTILKSINNEDITKIEPTVGFNIKSVKYNEYILNFWDVGGQESIRLFWRNYFENTDALIWVIDSVDTSRLNISKREIMKILKNDNMYKSTVLIFANKQDIKGSLTPKEINQMLELDKVINDRSYMIFGTSAVEGNGILTGIEWLINDINTNKLN</sequence>
<dbReference type="SMART" id="SM00178">
    <property type="entry name" value="SAR"/>
    <property type="match status" value="1"/>
</dbReference>
<feature type="binding site" evidence="6">
    <location>
        <begin position="125"/>
        <end position="128"/>
    </location>
    <ligand>
        <name>GTP</name>
        <dbReference type="ChEBI" id="CHEBI:37565"/>
    </ligand>
</feature>
<gene>
    <name evidence="9" type="ORF">TA05080</name>
    <name evidence="11" type="ORF">TAT_000226500</name>
    <name evidence="10" type="ORF">TAV_000226600</name>
</gene>
<dbReference type="GO" id="GO:0003924">
    <property type="term" value="F:GTPase activity"/>
    <property type="evidence" value="ECO:0007669"/>
    <property type="project" value="InterPro"/>
</dbReference>
<dbReference type="GO" id="GO:0030010">
    <property type="term" value="P:establishment of cell polarity"/>
    <property type="evidence" value="ECO:0007669"/>
    <property type="project" value="UniProtKB-ARBA"/>
</dbReference>
<evidence type="ECO:0000313" key="12">
    <source>
        <dbReference type="Proteomes" id="UP000001950"/>
    </source>
</evidence>
<dbReference type="PROSITE" id="PS51417">
    <property type="entry name" value="ARF"/>
    <property type="match status" value="1"/>
</dbReference>
<dbReference type="EMBL" id="CR940352">
    <property type="protein sequence ID" value="CAI75345.1"/>
    <property type="molecule type" value="Genomic_DNA"/>
</dbReference>
<accession>Q4UCV6</accession>
<keyword evidence="5" id="KW-0449">Lipoprotein</keyword>
<dbReference type="SMART" id="SM00177">
    <property type="entry name" value="ARF"/>
    <property type="match status" value="1"/>
</dbReference>
<dbReference type="InterPro" id="IPR045873">
    <property type="entry name" value="Arl2"/>
</dbReference>
<organism evidence="9 12">
    <name type="scientific">Theileria annulata</name>
    <dbReference type="NCBI Taxonomy" id="5874"/>
    <lineage>
        <taxon>Eukaryota</taxon>
        <taxon>Sar</taxon>
        <taxon>Alveolata</taxon>
        <taxon>Apicomplexa</taxon>
        <taxon>Aconoidasida</taxon>
        <taxon>Piroplasmida</taxon>
        <taxon>Theileriidae</taxon>
        <taxon>Theileria</taxon>
    </lineage>
</organism>
<dbReference type="VEuPathDB" id="PiroplasmaDB:TA05080"/>
<keyword evidence="12" id="KW-1185">Reference proteome</keyword>
<feature type="binding site" evidence="6">
    <location>
        <position position="69"/>
    </location>
    <ligand>
        <name>GTP</name>
        <dbReference type="ChEBI" id="CHEBI:37565"/>
    </ligand>
</feature>
<evidence type="ECO:0000313" key="10">
    <source>
        <dbReference type="EMBL" id="SVP92472.1"/>
    </source>
</evidence>
<dbReference type="FunCoup" id="Q4UCV6">
    <property type="interactions" value="225"/>
</dbReference>
<dbReference type="STRING" id="5874.Q4UCV6"/>
<dbReference type="InterPro" id="IPR027417">
    <property type="entry name" value="P-loop_NTPase"/>
</dbReference>
<keyword evidence="2" id="KW-0519">Myristate</keyword>
<dbReference type="RefSeq" id="XP_954821.1">
    <property type="nucleotide sequence ID" value="XM_949728.1"/>
</dbReference>
<evidence type="ECO:0000256" key="3">
    <source>
        <dbReference type="ARBA" id="ARBA00022741"/>
    </source>
</evidence>
<evidence type="ECO:0000313" key="9">
    <source>
        <dbReference type="EMBL" id="CAI75345.1"/>
    </source>
</evidence>
<evidence type="ECO:0000256" key="1">
    <source>
        <dbReference type="ARBA" id="ARBA00010290"/>
    </source>
</evidence>
<name>Q4UCV6_THEAN</name>
<evidence type="ECO:0000256" key="8">
    <source>
        <dbReference type="RuleBase" id="RU003925"/>
    </source>
</evidence>
<dbReference type="FunFam" id="3.40.50.300:FF:000412">
    <property type="entry name" value="ADP-ribosylation factor 1"/>
    <property type="match status" value="1"/>
</dbReference>
<dbReference type="SUPFAM" id="SSF52540">
    <property type="entry name" value="P-loop containing nucleoside triphosphate hydrolases"/>
    <property type="match status" value="1"/>
</dbReference>
<evidence type="ECO:0000256" key="5">
    <source>
        <dbReference type="ARBA" id="ARBA00023288"/>
    </source>
</evidence>
<dbReference type="Gene3D" id="3.40.50.300">
    <property type="entry name" value="P-loop containing nucleotide triphosphate hydrolases"/>
    <property type="match status" value="1"/>
</dbReference>
<feature type="binding site" evidence="7">
    <location>
        <position position="30"/>
    </location>
    <ligand>
        <name>Mg(2+)</name>
        <dbReference type="ChEBI" id="CHEBI:18420"/>
    </ligand>
</feature>
<dbReference type="GO" id="GO:0046872">
    <property type="term" value="F:metal ion binding"/>
    <property type="evidence" value="ECO:0007669"/>
    <property type="project" value="UniProtKB-KW"/>
</dbReference>
<evidence type="ECO:0000256" key="7">
    <source>
        <dbReference type="PIRSR" id="PIRSR606689-2"/>
    </source>
</evidence>
<keyword evidence="3 6" id="KW-0547">Nucleotide-binding</keyword>
<protein>
    <submittedName>
        <fullName evidence="9">ADP-ribosylation factor, putative</fullName>
    </submittedName>
</protein>
<keyword evidence="7" id="KW-0479">Metal-binding</keyword>
<evidence type="ECO:0000256" key="4">
    <source>
        <dbReference type="ARBA" id="ARBA00023134"/>
    </source>
</evidence>
<dbReference type="eggNOG" id="KOG0073">
    <property type="taxonomic scope" value="Eukaryota"/>
</dbReference>
<dbReference type="InterPro" id="IPR006689">
    <property type="entry name" value="Small_GTPase_ARF/SAR"/>
</dbReference>
<reference evidence="10" key="2">
    <citation type="submission" date="2018-07" db="EMBL/GenBank/DDBJ databases">
        <authorList>
            <person name="Quirk P.G."/>
            <person name="Krulwich T.A."/>
        </authorList>
    </citation>
    <scope>NUCLEOTIDE SEQUENCE</scope>
    <source>
        <strain evidence="10">Anand</strain>
    </source>
</reference>
<evidence type="ECO:0000256" key="2">
    <source>
        <dbReference type="ARBA" id="ARBA00022707"/>
    </source>
</evidence>
<evidence type="ECO:0000313" key="11">
    <source>
        <dbReference type="EMBL" id="SVP93276.1"/>
    </source>
</evidence>
<dbReference type="GeneID" id="3864738"/>
<dbReference type="NCBIfam" id="TIGR00231">
    <property type="entry name" value="small_GTP"/>
    <property type="match status" value="1"/>
</dbReference>
<dbReference type="Proteomes" id="UP000001950">
    <property type="component" value="Chromosome 3"/>
</dbReference>
<dbReference type="InParanoid" id="Q4UCV6"/>
<dbReference type="PANTHER" id="PTHR45697">
    <property type="entry name" value="ADP-RIBOSYLATION FACTOR-LIKE PROTEIN 2-RELATED"/>
    <property type="match status" value="1"/>
</dbReference>
<dbReference type="AlphaFoldDB" id="Q4UCV6"/>